<feature type="region of interest" description="Disordered" evidence="2">
    <location>
        <begin position="206"/>
        <end position="282"/>
    </location>
</feature>
<feature type="compositionally biased region" description="Low complexity" evidence="2">
    <location>
        <begin position="248"/>
        <end position="265"/>
    </location>
</feature>
<sequence>MASMTNAETDTTVLMTSPPISPMSDTTASHLSSPQSTLPLPKQVDTDVMASLDAVLARKAENAQEVTSDYSSGTGSGSDNGHDEDSEVTLTTQEHINALSTFDQQQQSPNLSTEHEGNPQDTPQSDAYLEHAESDASMPPTWEQMGLNNLNDIELREILQNAFNMIQEKEQALGQAAVMGQQLIDANTNLQDKYQRALTQIRHQRMHHPRHLTPPRKIHLTPAPEQTGDVVDGDADGGDENWVDFEPSQSTSQNNSHSSTFSSHHVSFRRGNNHSGTNRIRSRQDIEKMASLEELNAQLQNKVDTITKELKQGRRQAFKRSRKAEKELKAIKDELDRTTIKVVDLEEQNGRLIEASRMIRMRRIMLKNQLPAPGSIPGSTMAAMALEMQGDEMTIQEMLAEDSRIFDELRDRLQSLERRNTALLHQKVEADKKTQLVAQDLADMQKSHDQLSSDLCGYIDLQHAYQEQTAHLKELENTVEEPSAPCRRDFHR</sequence>
<feature type="region of interest" description="Disordered" evidence="2">
    <location>
        <begin position="61"/>
        <end position="87"/>
    </location>
</feature>
<keyword evidence="4" id="KW-1185">Reference proteome</keyword>
<feature type="compositionally biased region" description="Low complexity" evidence="2">
    <location>
        <begin position="67"/>
        <end position="79"/>
    </location>
</feature>
<gene>
    <name evidence="3" type="ORF">BGZ80_003932</name>
</gene>
<feature type="compositionally biased region" description="Basic residues" evidence="2">
    <location>
        <begin position="206"/>
        <end position="219"/>
    </location>
</feature>
<evidence type="ECO:0000313" key="4">
    <source>
        <dbReference type="Proteomes" id="UP000703661"/>
    </source>
</evidence>
<feature type="compositionally biased region" description="Polar residues" evidence="2">
    <location>
        <begin position="23"/>
        <end position="38"/>
    </location>
</feature>
<name>A0A9P6SWC1_9FUNG</name>
<protein>
    <submittedName>
        <fullName evidence="3">Uncharacterized protein</fullName>
    </submittedName>
</protein>
<feature type="region of interest" description="Disordered" evidence="2">
    <location>
        <begin position="1"/>
        <end position="42"/>
    </location>
</feature>
<evidence type="ECO:0000256" key="1">
    <source>
        <dbReference type="SAM" id="Coils"/>
    </source>
</evidence>
<feature type="compositionally biased region" description="Acidic residues" evidence="2">
    <location>
        <begin position="231"/>
        <end position="243"/>
    </location>
</feature>
<keyword evidence="1" id="KW-0175">Coiled coil</keyword>
<dbReference type="EMBL" id="JAAAID010002073">
    <property type="protein sequence ID" value="KAG0008036.1"/>
    <property type="molecule type" value="Genomic_DNA"/>
</dbReference>
<feature type="region of interest" description="Disordered" evidence="2">
    <location>
        <begin position="102"/>
        <end position="125"/>
    </location>
</feature>
<accession>A0A9P6SWC1</accession>
<dbReference type="Proteomes" id="UP000703661">
    <property type="component" value="Unassembled WGS sequence"/>
</dbReference>
<proteinExistence type="predicted"/>
<feature type="compositionally biased region" description="Polar residues" evidence="2">
    <location>
        <begin position="102"/>
        <end position="112"/>
    </location>
</feature>
<feature type="coiled-coil region" evidence="1">
    <location>
        <begin position="282"/>
        <end position="348"/>
    </location>
</feature>
<evidence type="ECO:0000256" key="2">
    <source>
        <dbReference type="SAM" id="MobiDB-lite"/>
    </source>
</evidence>
<feature type="compositionally biased region" description="Polar residues" evidence="2">
    <location>
        <begin position="1"/>
        <end position="15"/>
    </location>
</feature>
<evidence type="ECO:0000313" key="3">
    <source>
        <dbReference type="EMBL" id="KAG0008036.1"/>
    </source>
</evidence>
<organism evidence="3 4">
    <name type="scientific">Entomortierella chlamydospora</name>
    <dbReference type="NCBI Taxonomy" id="101097"/>
    <lineage>
        <taxon>Eukaryota</taxon>
        <taxon>Fungi</taxon>
        <taxon>Fungi incertae sedis</taxon>
        <taxon>Mucoromycota</taxon>
        <taxon>Mortierellomycotina</taxon>
        <taxon>Mortierellomycetes</taxon>
        <taxon>Mortierellales</taxon>
        <taxon>Mortierellaceae</taxon>
        <taxon>Entomortierella</taxon>
    </lineage>
</organism>
<reference evidence="3" key="1">
    <citation type="journal article" date="2020" name="Fungal Divers.">
        <title>Resolving the Mortierellaceae phylogeny through synthesis of multi-gene phylogenetics and phylogenomics.</title>
        <authorList>
            <person name="Vandepol N."/>
            <person name="Liber J."/>
            <person name="Desiro A."/>
            <person name="Na H."/>
            <person name="Kennedy M."/>
            <person name="Barry K."/>
            <person name="Grigoriev I.V."/>
            <person name="Miller A.N."/>
            <person name="O'Donnell K."/>
            <person name="Stajich J.E."/>
            <person name="Bonito G."/>
        </authorList>
    </citation>
    <scope>NUCLEOTIDE SEQUENCE</scope>
    <source>
        <strain evidence="3">NRRL 2769</strain>
    </source>
</reference>
<dbReference type="AlphaFoldDB" id="A0A9P6SWC1"/>
<feature type="coiled-coil region" evidence="1">
    <location>
        <begin position="399"/>
        <end position="433"/>
    </location>
</feature>
<comment type="caution">
    <text evidence="3">The sequence shown here is derived from an EMBL/GenBank/DDBJ whole genome shotgun (WGS) entry which is preliminary data.</text>
</comment>